<gene>
    <name evidence="2" type="ORF">Pla52o_14710</name>
</gene>
<dbReference type="AlphaFoldDB" id="A0A5C6CJY5"/>
<organism evidence="2 3">
    <name type="scientific">Novipirellula galeiformis</name>
    <dbReference type="NCBI Taxonomy" id="2528004"/>
    <lineage>
        <taxon>Bacteria</taxon>
        <taxon>Pseudomonadati</taxon>
        <taxon>Planctomycetota</taxon>
        <taxon>Planctomycetia</taxon>
        <taxon>Pirellulales</taxon>
        <taxon>Pirellulaceae</taxon>
        <taxon>Novipirellula</taxon>
    </lineage>
</organism>
<name>A0A5C6CJY5_9BACT</name>
<evidence type="ECO:0000313" key="2">
    <source>
        <dbReference type="EMBL" id="TWU25173.1"/>
    </source>
</evidence>
<evidence type="ECO:0000256" key="1">
    <source>
        <dbReference type="SAM" id="MobiDB-lite"/>
    </source>
</evidence>
<evidence type="ECO:0000313" key="3">
    <source>
        <dbReference type="Proteomes" id="UP000316304"/>
    </source>
</evidence>
<keyword evidence="3" id="KW-1185">Reference proteome</keyword>
<protein>
    <submittedName>
        <fullName evidence="2">Uncharacterized protein</fullName>
    </submittedName>
</protein>
<proteinExistence type="predicted"/>
<dbReference type="PROSITE" id="PS51257">
    <property type="entry name" value="PROKAR_LIPOPROTEIN"/>
    <property type="match status" value="1"/>
</dbReference>
<feature type="region of interest" description="Disordered" evidence="1">
    <location>
        <begin position="105"/>
        <end position="124"/>
    </location>
</feature>
<dbReference type="EMBL" id="SJPT01000002">
    <property type="protein sequence ID" value="TWU25173.1"/>
    <property type="molecule type" value="Genomic_DNA"/>
</dbReference>
<dbReference type="Proteomes" id="UP000316304">
    <property type="component" value="Unassembled WGS sequence"/>
</dbReference>
<comment type="caution">
    <text evidence="2">The sequence shown here is derived from an EMBL/GenBank/DDBJ whole genome shotgun (WGS) entry which is preliminary data.</text>
</comment>
<sequence>MSRGALSEWDVSSMNSSIAFASSCHSQRRKLDRVSRNITLAISRIIHGGSSKRRINSAHQETGLPIEKRGLIASVRDGCIRIERNRRPNADLDFEKSLVREMHCYGDGSSIEESTNTPAAKKDS</sequence>
<reference evidence="2 3" key="1">
    <citation type="submission" date="2019-02" db="EMBL/GenBank/DDBJ databases">
        <title>Deep-cultivation of Planctomycetes and their phenomic and genomic characterization uncovers novel biology.</title>
        <authorList>
            <person name="Wiegand S."/>
            <person name="Jogler M."/>
            <person name="Boedeker C."/>
            <person name="Pinto D."/>
            <person name="Vollmers J."/>
            <person name="Rivas-Marin E."/>
            <person name="Kohn T."/>
            <person name="Peeters S.H."/>
            <person name="Heuer A."/>
            <person name="Rast P."/>
            <person name="Oberbeckmann S."/>
            <person name="Bunk B."/>
            <person name="Jeske O."/>
            <person name="Meyerdierks A."/>
            <person name="Storesund J.E."/>
            <person name="Kallscheuer N."/>
            <person name="Luecker S."/>
            <person name="Lage O.M."/>
            <person name="Pohl T."/>
            <person name="Merkel B.J."/>
            <person name="Hornburger P."/>
            <person name="Mueller R.-W."/>
            <person name="Bruemmer F."/>
            <person name="Labrenz M."/>
            <person name="Spormann A.M."/>
            <person name="Op Den Camp H."/>
            <person name="Overmann J."/>
            <person name="Amann R."/>
            <person name="Jetten M.S.M."/>
            <person name="Mascher T."/>
            <person name="Medema M.H."/>
            <person name="Devos D.P."/>
            <person name="Kaster A.-K."/>
            <person name="Ovreas L."/>
            <person name="Rohde M."/>
            <person name="Galperin M.Y."/>
            <person name="Jogler C."/>
        </authorList>
    </citation>
    <scope>NUCLEOTIDE SEQUENCE [LARGE SCALE GENOMIC DNA]</scope>
    <source>
        <strain evidence="2 3">Pla52o</strain>
    </source>
</reference>
<accession>A0A5C6CJY5</accession>